<comment type="similarity">
    <text evidence="2">Belongs to the apolipoprotein O/MICOS complex subunit Mic27 family.</text>
</comment>
<comment type="function">
    <text evidence="7">Component of the MICOS complex, a large protein complex of the mitochondrial inner membrane that plays crucial roles in the maintenance of crista junctions, inner membrane architecture, and formation of contact sites to the outer membrane.</text>
</comment>
<comment type="subunit">
    <text evidence="7">Component of the mitochondrial contact site and cristae organizing system (MICOS) complex.</text>
</comment>
<evidence type="ECO:0000256" key="4">
    <source>
        <dbReference type="ARBA" id="ARBA00022989"/>
    </source>
</evidence>
<evidence type="ECO:0000256" key="1">
    <source>
        <dbReference type="ARBA" id="ARBA00004325"/>
    </source>
</evidence>
<evidence type="ECO:0000256" key="9">
    <source>
        <dbReference type="SAM" id="SignalP"/>
    </source>
</evidence>
<feature type="transmembrane region" description="Helical" evidence="7">
    <location>
        <begin position="110"/>
        <end position="128"/>
    </location>
</feature>
<proteinExistence type="inferred from homology"/>
<feature type="compositionally biased region" description="Acidic residues" evidence="8">
    <location>
        <begin position="342"/>
        <end position="352"/>
    </location>
</feature>
<dbReference type="InterPro" id="IPR033182">
    <property type="entry name" value="MIC26/MIC27_animal"/>
</dbReference>
<evidence type="ECO:0000256" key="8">
    <source>
        <dbReference type="SAM" id="MobiDB-lite"/>
    </source>
</evidence>
<name>A0A3Q3JJK8_MONAL</name>
<protein>
    <recommendedName>
        <fullName evidence="7">MICOS complex subunit</fullName>
    </recommendedName>
</protein>
<dbReference type="GO" id="GO:0042407">
    <property type="term" value="P:cristae formation"/>
    <property type="evidence" value="ECO:0007669"/>
    <property type="project" value="InterPro"/>
</dbReference>
<comment type="subcellular location">
    <subcellularLocation>
        <location evidence="7">Mitochondrion inner membrane</location>
    </subcellularLocation>
    <subcellularLocation>
        <location evidence="1">Mitochondrion membrane</location>
    </subcellularLocation>
</comment>
<dbReference type="GO" id="GO:0061617">
    <property type="term" value="C:MICOS complex"/>
    <property type="evidence" value="ECO:0007669"/>
    <property type="project" value="UniProtKB-UniRule"/>
</dbReference>
<keyword evidence="7" id="KW-0999">Mitochondrion inner membrane</keyword>
<evidence type="ECO:0000313" key="10">
    <source>
        <dbReference type="Ensembl" id="ENSMALP00000014347.1"/>
    </source>
</evidence>
<accession>A0A3Q3JJK8</accession>
<dbReference type="AlphaFoldDB" id="A0A3Q3JJK8"/>
<dbReference type="GeneID" id="109957567"/>
<reference evidence="10" key="1">
    <citation type="submission" date="2025-08" db="UniProtKB">
        <authorList>
            <consortium name="Ensembl"/>
        </authorList>
    </citation>
    <scope>IDENTIFICATION</scope>
</reference>
<dbReference type="Pfam" id="PF09769">
    <property type="entry name" value="ApoO"/>
    <property type="match status" value="1"/>
</dbReference>
<feature type="chain" id="PRO_5018744572" description="MICOS complex subunit" evidence="9">
    <location>
        <begin position="19"/>
        <end position="352"/>
    </location>
</feature>
<organism evidence="10 11">
    <name type="scientific">Monopterus albus</name>
    <name type="common">Swamp eel</name>
    <dbReference type="NCBI Taxonomy" id="43700"/>
    <lineage>
        <taxon>Eukaryota</taxon>
        <taxon>Metazoa</taxon>
        <taxon>Chordata</taxon>
        <taxon>Craniata</taxon>
        <taxon>Vertebrata</taxon>
        <taxon>Euteleostomi</taxon>
        <taxon>Actinopterygii</taxon>
        <taxon>Neopterygii</taxon>
        <taxon>Teleostei</taxon>
        <taxon>Neoteleostei</taxon>
        <taxon>Acanthomorphata</taxon>
        <taxon>Anabantaria</taxon>
        <taxon>Synbranchiformes</taxon>
        <taxon>Synbranchidae</taxon>
        <taxon>Monopterus</taxon>
    </lineage>
</organism>
<feature type="compositionally biased region" description="Low complexity" evidence="8">
    <location>
        <begin position="238"/>
        <end position="254"/>
    </location>
</feature>
<dbReference type="Ensembl" id="ENSMALT00000014653.1">
    <property type="protein sequence ID" value="ENSMALP00000014347.1"/>
    <property type="gene ID" value="ENSMALG00000010074.1"/>
</dbReference>
<keyword evidence="4 7" id="KW-1133">Transmembrane helix</keyword>
<evidence type="ECO:0000256" key="3">
    <source>
        <dbReference type="ARBA" id="ARBA00022692"/>
    </source>
</evidence>
<dbReference type="Proteomes" id="UP000261600">
    <property type="component" value="Unplaced"/>
</dbReference>
<evidence type="ECO:0000256" key="5">
    <source>
        <dbReference type="ARBA" id="ARBA00023128"/>
    </source>
</evidence>
<evidence type="ECO:0000256" key="7">
    <source>
        <dbReference type="RuleBase" id="RU363021"/>
    </source>
</evidence>
<feature type="compositionally biased region" description="Low complexity" evidence="8">
    <location>
        <begin position="270"/>
        <end position="284"/>
    </location>
</feature>
<evidence type="ECO:0000256" key="6">
    <source>
        <dbReference type="ARBA" id="ARBA00023136"/>
    </source>
</evidence>
<dbReference type="PANTHER" id="PTHR14564">
    <property type="entry name" value="MICOS COMPLEX SUBUNIT MIC26 / MIC27 FAMILY MEMBER"/>
    <property type="match status" value="1"/>
</dbReference>
<dbReference type="InterPro" id="IPR019166">
    <property type="entry name" value="MIC26/MIC27"/>
</dbReference>
<keyword evidence="11" id="KW-1185">Reference proteome</keyword>
<dbReference type="STRING" id="43700.ENSMALP00000014347"/>
<keyword evidence="5 7" id="KW-0496">Mitochondrion</keyword>
<sequence>MAAKVVMVAVPAVLGVASIRVYTVSEAPADGLITREKMNIYTPLPQSAQVRFVPERPGAIESGFTTVRESILPFVQAVKGACVSVRRGSVNLYHAGEDVYYYLKDPPPGFIPRVATITMAGLLGMFLARKGSRFKRLVLPLGLMSAGVSVCYPAQAITVLKVTGKKVYAAGQWSSAAGSSLLSSVPQEPGAKESAPVPKPESAVVWEASGPGSAQRAAVPEAEVKSAESVPVSDEPIVTVTTEEASSVTLSELSPVQPPTETSTDPVAHSLPTETTTTSENLPTPAEFEAPSEAKQSPEANLSLEPKTAASVPGEPAPAPKLSDGSGFKPEPSLMDFGQSSPEDEDLYSTRS</sequence>
<keyword evidence="3 7" id="KW-0812">Transmembrane</keyword>
<keyword evidence="6 7" id="KW-0472">Membrane</keyword>
<dbReference type="RefSeq" id="XP_020451201.1">
    <property type="nucleotide sequence ID" value="XM_020595545.1"/>
</dbReference>
<feature type="signal peptide" evidence="9">
    <location>
        <begin position="1"/>
        <end position="18"/>
    </location>
</feature>
<evidence type="ECO:0000313" key="11">
    <source>
        <dbReference type="Proteomes" id="UP000261600"/>
    </source>
</evidence>
<feature type="region of interest" description="Disordered" evidence="8">
    <location>
        <begin position="180"/>
        <end position="352"/>
    </location>
</feature>
<reference evidence="10" key="2">
    <citation type="submission" date="2025-09" db="UniProtKB">
        <authorList>
            <consortium name="Ensembl"/>
        </authorList>
    </citation>
    <scope>IDENTIFICATION</scope>
</reference>
<keyword evidence="9" id="KW-0732">Signal</keyword>
<evidence type="ECO:0000256" key="2">
    <source>
        <dbReference type="ARBA" id="ARBA00010904"/>
    </source>
</evidence>